<feature type="transmembrane region" description="Helical" evidence="1">
    <location>
        <begin position="301"/>
        <end position="318"/>
    </location>
</feature>
<evidence type="ECO:0000313" key="2">
    <source>
        <dbReference type="EMBL" id="QFX78121.1"/>
    </source>
</evidence>
<reference evidence="2" key="1">
    <citation type="submission" date="2019-01" db="EMBL/GenBank/DDBJ databases">
        <authorList>
            <person name="Pang Y."/>
            <person name="Liu B."/>
            <person name="Guo X."/>
        </authorList>
    </citation>
    <scope>NUCLEOTIDE SEQUENCE</scope>
    <source>
        <strain evidence="2">G3551</strain>
    </source>
</reference>
<dbReference type="AlphaFoldDB" id="A0A5P9W9I7"/>
<name>A0A5P9W9I7_VIBPH</name>
<evidence type="ECO:0000256" key="1">
    <source>
        <dbReference type="SAM" id="Phobius"/>
    </source>
</evidence>
<feature type="transmembrane region" description="Helical" evidence="1">
    <location>
        <begin position="162"/>
        <end position="185"/>
    </location>
</feature>
<feature type="transmembrane region" description="Helical" evidence="1">
    <location>
        <begin position="238"/>
        <end position="259"/>
    </location>
</feature>
<proteinExistence type="predicted"/>
<gene>
    <name evidence="2" type="primary">wzy</name>
</gene>
<keyword evidence="1" id="KW-1133">Transmembrane helix</keyword>
<feature type="transmembrane region" description="Helical" evidence="1">
    <location>
        <begin position="271"/>
        <end position="289"/>
    </location>
</feature>
<dbReference type="RefSeq" id="WP_238966260.1">
    <property type="nucleotide sequence ID" value="NZ_CANUIV010000002.1"/>
</dbReference>
<accession>A0A5P9W9I7</accession>
<dbReference type="Pfam" id="PF14897">
    <property type="entry name" value="EpsG"/>
    <property type="match status" value="1"/>
</dbReference>
<keyword evidence="1" id="KW-0812">Transmembrane</keyword>
<feature type="transmembrane region" description="Helical" evidence="1">
    <location>
        <begin position="197"/>
        <end position="226"/>
    </location>
</feature>
<feature type="transmembrane region" description="Helical" evidence="1">
    <location>
        <begin position="114"/>
        <end position="132"/>
    </location>
</feature>
<dbReference type="EMBL" id="MK473653">
    <property type="protein sequence ID" value="QFX78121.1"/>
    <property type="molecule type" value="Genomic_DNA"/>
</dbReference>
<dbReference type="InterPro" id="IPR049458">
    <property type="entry name" value="EpsG-like"/>
</dbReference>
<sequence>MFLFIILYGTLYLYAIKSVLRVCNKWYLYIPIILITVIPSSLQYGTGTDYFSYIIIYNTELNLDSYINKGEILFPYLIYFLKSMNFEVQSLFFFVSLFNGLLFSLLIKELNGRGYSSWIFFFVFMTCTGVYHNQMNGLRQYMAVYTLPLVAIYLSEQRRVKSILYILYGFFSHLSFVLPLMVLFILKSSFFRRINSIYLFIISLPAYKLLIPFLAINFVGIMFPAYKYYLLADRIEEANIISLITKLYYLPLILYFYYLLNNGSIVLKDKYERFLILIFSSTYWFFLASQDISILGRVAQYFYLFYSFPLYYIINHFYKKNKTVMFVLSMLYIFIPYVLKVTILAKNEYLYHWILS</sequence>
<keyword evidence="1" id="KW-0472">Membrane</keyword>
<feature type="transmembrane region" description="Helical" evidence="1">
    <location>
        <begin position="88"/>
        <end position="107"/>
    </location>
</feature>
<organism evidence="2">
    <name type="scientific">Vibrio parahaemolyticus</name>
    <dbReference type="NCBI Taxonomy" id="670"/>
    <lineage>
        <taxon>Bacteria</taxon>
        <taxon>Pseudomonadati</taxon>
        <taxon>Pseudomonadota</taxon>
        <taxon>Gammaproteobacteria</taxon>
        <taxon>Vibrionales</taxon>
        <taxon>Vibrionaceae</taxon>
        <taxon>Vibrio</taxon>
    </lineage>
</organism>
<feature type="transmembrane region" description="Helical" evidence="1">
    <location>
        <begin position="324"/>
        <end position="345"/>
    </location>
</feature>
<feature type="transmembrane region" description="Helical" evidence="1">
    <location>
        <begin position="26"/>
        <end position="44"/>
    </location>
</feature>
<protein>
    <submittedName>
        <fullName evidence="2">Polysaccharide polymerase</fullName>
    </submittedName>
</protein>